<dbReference type="KEGG" id="dao:Desac_0983"/>
<keyword evidence="5" id="KW-1133">Transmembrane helix</keyword>
<dbReference type="SFLD" id="SFLDF00027">
    <property type="entry name" value="p-type_atpase"/>
    <property type="match status" value="1"/>
</dbReference>
<evidence type="ECO:0000259" key="10">
    <source>
        <dbReference type="Pfam" id="PF00122"/>
    </source>
</evidence>
<feature type="domain" description="P-type ATPase A" evidence="10">
    <location>
        <begin position="208"/>
        <end position="305"/>
    </location>
</feature>
<dbReference type="InterPro" id="IPR051014">
    <property type="entry name" value="Cation_Transport_ATPase_IB"/>
</dbReference>
<keyword evidence="6" id="KW-0472">Membrane</keyword>
<evidence type="ECO:0000256" key="1">
    <source>
        <dbReference type="ARBA" id="ARBA00004370"/>
    </source>
</evidence>
<keyword evidence="11" id="KW-0378">Hydrolase</keyword>
<dbReference type="Pfam" id="PF00702">
    <property type="entry name" value="Hydrolase"/>
    <property type="match status" value="1"/>
</dbReference>
<keyword evidence="9" id="KW-0067">ATP-binding</keyword>
<dbReference type="RefSeq" id="WP_013705963.1">
    <property type="nucleotide sequence ID" value="NC_015388.1"/>
</dbReference>
<dbReference type="GO" id="GO:0005886">
    <property type="term" value="C:plasma membrane"/>
    <property type="evidence" value="ECO:0007669"/>
    <property type="project" value="UniProtKB-SubCell"/>
</dbReference>
<dbReference type="InterPro" id="IPR036412">
    <property type="entry name" value="HAD-like_sf"/>
</dbReference>
<dbReference type="InterPro" id="IPR023299">
    <property type="entry name" value="ATPase_P-typ_cyto_dom_N"/>
</dbReference>
<dbReference type="GO" id="GO:0016887">
    <property type="term" value="F:ATP hydrolysis activity"/>
    <property type="evidence" value="ECO:0007669"/>
    <property type="project" value="InterPro"/>
</dbReference>
<evidence type="ECO:0000256" key="8">
    <source>
        <dbReference type="ARBA" id="ARBA00047308"/>
    </source>
</evidence>
<dbReference type="Proteomes" id="UP000000483">
    <property type="component" value="Chromosome"/>
</dbReference>
<dbReference type="OrthoDB" id="9763278at2"/>
<evidence type="ECO:0000256" key="4">
    <source>
        <dbReference type="ARBA" id="ARBA00022967"/>
    </source>
</evidence>
<proteinExistence type="inferred from homology"/>
<dbReference type="PANTHER" id="PTHR48085:SF5">
    <property type="entry name" value="CADMIUM_ZINC-TRANSPORTING ATPASE HMA4-RELATED"/>
    <property type="match status" value="1"/>
</dbReference>
<evidence type="ECO:0000313" key="12">
    <source>
        <dbReference type="Proteomes" id="UP000000483"/>
    </source>
</evidence>
<dbReference type="InterPro" id="IPR044492">
    <property type="entry name" value="P_typ_ATPase_HD_dom"/>
</dbReference>
<dbReference type="PROSITE" id="PS00154">
    <property type="entry name" value="ATPASE_E1_E2"/>
    <property type="match status" value="1"/>
</dbReference>
<dbReference type="PANTHER" id="PTHR48085">
    <property type="entry name" value="CADMIUM/ZINC-TRANSPORTING ATPASE HMA2-RELATED"/>
    <property type="match status" value="1"/>
</dbReference>
<dbReference type="Pfam" id="PF00122">
    <property type="entry name" value="E1-E2_ATPase"/>
    <property type="match status" value="1"/>
</dbReference>
<dbReference type="NCBIfam" id="TIGR01494">
    <property type="entry name" value="ATPase_P-type"/>
    <property type="match status" value="1"/>
</dbReference>
<dbReference type="SUPFAM" id="SSF56784">
    <property type="entry name" value="HAD-like"/>
    <property type="match status" value="1"/>
</dbReference>
<dbReference type="STRING" id="880072.Desac_0983"/>
<dbReference type="EC" id="7.2.2.12" evidence="7"/>
<dbReference type="InterPro" id="IPR001757">
    <property type="entry name" value="P_typ_ATPase"/>
</dbReference>
<gene>
    <name evidence="11" type="ordered locus">Desac_0983</name>
</gene>
<evidence type="ECO:0000256" key="2">
    <source>
        <dbReference type="ARBA" id="ARBA00006024"/>
    </source>
</evidence>
<accession>F2NC55</accession>
<keyword evidence="12" id="KW-1185">Reference proteome</keyword>
<dbReference type="HOGENOM" id="CLU_001771_6_3_7"/>
<name>F2NC55_DESAR</name>
<keyword evidence="3" id="KW-0812">Transmembrane</keyword>
<dbReference type="EMBL" id="CP002629">
    <property type="protein sequence ID" value="AEB08850.1"/>
    <property type="molecule type" value="Genomic_DNA"/>
</dbReference>
<dbReference type="InterPro" id="IPR023214">
    <property type="entry name" value="HAD_sf"/>
</dbReference>
<dbReference type="InterPro" id="IPR059000">
    <property type="entry name" value="ATPase_P-type_domA"/>
</dbReference>
<dbReference type="GO" id="GO:0016463">
    <property type="term" value="F:P-type zinc transporter activity"/>
    <property type="evidence" value="ECO:0007669"/>
    <property type="project" value="UniProtKB-EC"/>
</dbReference>
<keyword evidence="9" id="KW-0547">Nucleotide-binding</keyword>
<dbReference type="InterPro" id="IPR027256">
    <property type="entry name" value="P-typ_ATPase_IB"/>
</dbReference>
<dbReference type="AlphaFoldDB" id="F2NC55"/>
<dbReference type="SFLD" id="SFLDS00003">
    <property type="entry name" value="Haloacid_Dehalogenase"/>
    <property type="match status" value="1"/>
</dbReference>
<evidence type="ECO:0000313" key="11">
    <source>
        <dbReference type="EMBL" id="AEB08850.1"/>
    </source>
</evidence>
<dbReference type="GO" id="GO:0046872">
    <property type="term" value="F:metal ion binding"/>
    <property type="evidence" value="ECO:0007669"/>
    <property type="project" value="UniProtKB-KW"/>
</dbReference>
<dbReference type="GO" id="GO:0005524">
    <property type="term" value="F:ATP binding"/>
    <property type="evidence" value="ECO:0007669"/>
    <property type="project" value="UniProtKB-UniRule"/>
</dbReference>
<reference evidence="12" key="2">
    <citation type="submission" date="2011-03" db="EMBL/GenBank/DDBJ databases">
        <title>The complete genome of Desulfobacca acetoxidans DSM 11109.</title>
        <authorList>
            <consortium name="US DOE Joint Genome Institute (JGI-PGF)"/>
            <person name="Lucas S."/>
            <person name="Copeland A."/>
            <person name="Lapidus A."/>
            <person name="Bruce D."/>
            <person name="Goodwin L."/>
            <person name="Pitluck S."/>
            <person name="Peters L."/>
            <person name="Kyrpides N."/>
            <person name="Mavromatis K."/>
            <person name="Ivanova N."/>
            <person name="Ovchinnikova G."/>
            <person name="Teshima H."/>
            <person name="Detter J.C."/>
            <person name="Han C."/>
            <person name="Land M."/>
            <person name="Hauser L."/>
            <person name="Markowitz V."/>
            <person name="Cheng J.-F."/>
            <person name="Hugenholtz P."/>
            <person name="Woyke T."/>
            <person name="Wu D."/>
            <person name="Spring S."/>
            <person name="Schueler E."/>
            <person name="Brambilla E."/>
            <person name="Klenk H.-P."/>
            <person name="Eisen J.A."/>
        </authorList>
    </citation>
    <scope>NUCLEOTIDE SEQUENCE [LARGE SCALE GENOMIC DNA]</scope>
    <source>
        <strain evidence="12">ATCC 700848 / DSM 11109 / ASRB2</strain>
    </source>
</reference>
<dbReference type="Gene3D" id="2.70.150.10">
    <property type="entry name" value="Calcium-transporting ATPase, cytoplasmic transduction domain A"/>
    <property type="match status" value="1"/>
</dbReference>
<dbReference type="InterPro" id="IPR018303">
    <property type="entry name" value="ATPase_P-typ_P_site"/>
</dbReference>
<keyword evidence="9" id="KW-1003">Cell membrane</keyword>
<dbReference type="PRINTS" id="PR00119">
    <property type="entry name" value="CATATPASE"/>
</dbReference>
<evidence type="ECO:0000256" key="5">
    <source>
        <dbReference type="ARBA" id="ARBA00022989"/>
    </source>
</evidence>
<organism evidence="11 12">
    <name type="scientific">Desulfobacca acetoxidans (strain ATCC 700848 / DSM 11109 / ASRB2)</name>
    <dbReference type="NCBI Taxonomy" id="880072"/>
    <lineage>
        <taxon>Bacteria</taxon>
        <taxon>Pseudomonadati</taxon>
        <taxon>Thermodesulfobacteriota</taxon>
        <taxon>Desulfobaccia</taxon>
        <taxon>Desulfobaccales</taxon>
        <taxon>Desulfobaccaceae</taxon>
        <taxon>Desulfobacca</taxon>
    </lineage>
</organism>
<sequence length="733" mass="79105">MVYEVCHAIPGRLRLKISLRREEGSLLRDLQQYLLEQKAIFSVERRVKSNSLVIRYYPKKITQPAVLSEVKGFFKVKGLTIPARRGSPKSLRGSMARFLGLTACMGYVFIKKVLLKQAIAQGPFSVLGLVAGLSSLSTLKSGLTERKDKPGISLETFIGGAALAAVGAGEALAALQVLWIEEGSHLLTDYLADKSQRKIRELFSLAGEKVFILQEGVEIEIPFDALQVKDEVVLHSGERVPVDGEIIHGTALVDTAHITGQLQPEKKAAGEFVFAGSYIREGVITVRAQRVGEDLYLRQVLKLAEEALSNRAEVQRVADKLGERMLRAGLIATGATYLITANFAKTFAVMLTMACPCATALAAGSAISSGLYAAMRKGILIKGGRYLEEVGTADTYCFDKTGTITPRQPQVSLILGANGTKPETLLEWAVSAEQHNKHPIASAIKQEAQRQGVRPLPHALCDYILGSGVRAEVQGKQVLVGNERFLEKEHIHLVPVLTREAQKAEARGQTIVYVAVEDTTLGLIGIDNHLQRGAAGLLEALQARGVKKTVMITGDKAEVARQVLRHLPFDVHYSLLLPEDKARVVNELKGNGHKVVVVGDGVNDALALAEADIGIAVGGGGSEIALATADVVLTNGDLAKVLYLRELSQQTLKIVYQNFWLATSTDLIGAGLGILGFLPPVLAGLFHVAHSLGIMANSSRLLTFAPQSNETYADSQAETQLPDSRRLDTLAIH</sequence>
<comment type="subcellular location">
    <subcellularLocation>
        <location evidence="9">Cell membrane</location>
    </subcellularLocation>
    <subcellularLocation>
        <location evidence="1">Membrane</location>
    </subcellularLocation>
</comment>
<comment type="catalytic activity">
    <reaction evidence="8">
        <text>Zn(2+)(in) + ATP + H2O = Zn(2+)(out) + ADP + phosphate + H(+)</text>
        <dbReference type="Rhea" id="RHEA:20621"/>
        <dbReference type="ChEBI" id="CHEBI:15377"/>
        <dbReference type="ChEBI" id="CHEBI:15378"/>
        <dbReference type="ChEBI" id="CHEBI:29105"/>
        <dbReference type="ChEBI" id="CHEBI:30616"/>
        <dbReference type="ChEBI" id="CHEBI:43474"/>
        <dbReference type="ChEBI" id="CHEBI:456216"/>
        <dbReference type="EC" id="7.2.2.12"/>
    </reaction>
</comment>
<keyword evidence="4" id="KW-1278">Translocase</keyword>
<dbReference type="NCBIfam" id="TIGR01525">
    <property type="entry name" value="ATPase-IB_hvy"/>
    <property type="match status" value="1"/>
</dbReference>
<evidence type="ECO:0000256" key="3">
    <source>
        <dbReference type="ARBA" id="ARBA00022692"/>
    </source>
</evidence>
<dbReference type="Gene3D" id="3.40.50.1000">
    <property type="entry name" value="HAD superfamily/HAD-like"/>
    <property type="match status" value="1"/>
</dbReference>
<evidence type="ECO:0000256" key="7">
    <source>
        <dbReference type="ARBA" id="ARBA00039097"/>
    </source>
</evidence>
<reference evidence="11 12" key="1">
    <citation type="journal article" date="2011" name="Stand. Genomic Sci.">
        <title>Complete genome sequence of the acetate-degrading sulfate reducer Desulfobacca acetoxidans type strain (ASRB2).</title>
        <authorList>
            <person name="Goker M."/>
            <person name="Teshima H."/>
            <person name="Lapidus A."/>
            <person name="Nolan M."/>
            <person name="Lucas S."/>
            <person name="Hammon N."/>
            <person name="Deshpande S."/>
            <person name="Cheng J.F."/>
            <person name="Tapia R."/>
            <person name="Han C."/>
            <person name="Goodwin L."/>
            <person name="Pitluck S."/>
            <person name="Huntemann M."/>
            <person name="Liolios K."/>
            <person name="Ivanova N."/>
            <person name="Pagani I."/>
            <person name="Mavromatis K."/>
            <person name="Ovchinikova G."/>
            <person name="Pati A."/>
            <person name="Chen A."/>
            <person name="Palaniappan K."/>
            <person name="Land M."/>
            <person name="Hauser L."/>
            <person name="Brambilla E.M."/>
            <person name="Rohde M."/>
            <person name="Spring S."/>
            <person name="Detter J.C."/>
            <person name="Woyke T."/>
            <person name="Bristow J."/>
            <person name="Eisen J.A."/>
            <person name="Markowitz V."/>
            <person name="Hugenholtz P."/>
            <person name="Kyrpides N.C."/>
            <person name="Klenk H.P."/>
        </authorList>
    </citation>
    <scope>NUCLEOTIDE SEQUENCE [LARGE SCALE GENOMIC DNA]</scope>
    <source>
        <strain evidence="12">ATCC 700848 / DSM 11109 / ASRB2</strain>
    </source>
</reference>
<evidence type="ECO:0000256" key="6">
    <source>
        <dbReference type="ARBA" id="ARBA00023136"/>
    </source>
</evidence>
<dbReference type="eggNOG" id="COG2217">
    <property type="taxonomic scope" value="Bacteria"/>
</dbReference>
<keyword evidence="9" id="KW-0479">Metal-binding</keyword>
<dbReference type="Gene3D" id="3.40.1110.10">
    <property type="entry name" value="Calcium-transporting ATPase, cytoplasmic domain N"/>
    <property type="match status" value="1"/>
</dbReference>
<dbReference type="SFLD" id="SFLDG00002">
    <property type="entry name" value="C1.7:_P-type_atpase_like"/>
    <property type="match status" value="1"/>
</dbReference>
<protein>
    <recommendedName>
        <fullName evidence="7">P-type Zn(2+) transporter</fullName>
        <ecNumber evidence="7">7.2.2.12</ecNumber>
    </recommendedName>
</protein>
<comment type="similarity">
    <text evidence="2 9">Belongs to the cation transport ATPase (P-type) (TC 3.A.3) family. Type IB subfamily.</text>
</comment>
<dbReference type="InterPro" id="IPR008250">
    <property type="entry name" value="ATPase_P-typ_transduc_dom_A_sf"/>
</dbReference>
<dbReference type="SUPFAM" id="SSF81653">
    <property type="entry name" value="Calcium ATPase, transduction domain A"/>
    <property type="match status" value="1"/>
</dbReference>
<evidence type="ECO:0000256" key="9">
    <source>
        <dbReference type="RuleBase" id="RU362081"/>
    </source>
</evidence>